<evidence type="ECO:0008006" key="4">
    <source>
        <dbReference type="Google" id="ProtNLM"/>
    </source>
</evidence>
<reference evidence="3" key="1">
    <citation type="journal article" date="2019" name="Int. J. Syst. Evol. Microbiol.">
        <title>The Global Catalogue of Microorganisms (GCM) 10K type strain sequencing project: providing services to taxonomists for standard genome sequencing and annotation.</title>
        <authorList>
            <consortium name="The Broad Institute Genomics Platform"/>
            <consortium name="The Broad Institute Genome Sequencing Center for Infectious Disease"/>
            <person name="Wu L."/>
            <person name="Ma J."/>
        </authorList>
    </citation>
    <scope>NUCLEOTIDE SEQUENCE [LARGE SCALE GENOMIC DNA]</scope>
    <source>
        <strain evidence="3">DT43</strain>
    </source>
</reference>
<name>A0ABV8Z7Y7_9ACTN</name>
<evidence type="ECO:0000313" key="2">
    <source>
        <dbReference type="EMBL" id="MFC4472430.1"/>
    </source>
</evidence>
<evidence type="ECO:0000256" key="1">
    <source>
        <dbReference type="SAM" id="MobiDB-lite"/>
    </source>
</evidence>
<accession>A0ABV8Z7Y7</accession>
<feature type="region of interest" description="Disordered" evidence="1">
    <location>
        <begin position="60"/>
        <end position="94"/>
    </location>
</feature>
<comment type="caution">
    <text evidence="2">The sequence shown here is derived from an EMBL/GenBank/DDBJ whole genome shotgun (WGS) entry which is preliminary data.</text>
</comment>
<dbReference type="RefSeq" id="WP_386356222.1">
    <property type="nucleotide sequence ID" value="NZ_JBHSFG010000120.1"/>
</dbReference>
<proteinExistence type="predicted"/>
<sequence>MIESWVVDDGSSLPVSSETVRDTLQARADGGQYETWLSSSSGRLLAFVTNTKRASVSLLDGEGEPGEHAVDPGAEGSSEGFILSNGQHDEYPDEDTVPLEEAFRFVGCILRKGSWPDDAHWVVDR</sequence>
<dbReference type="EMBL" id="JBHSFG010000120">
    <property type="protein sequence ID" value="MFC4472430.1"/>
    <property type="molecule type" value="Genomic_DNA"/>
</dbReference>
<dbReference type="Proteomes" id="UP001596012">
    <property type="component" value="Unassembled WGS sequence"/>
</dbReference>
<gene>
    <name evidence="2" type="ORF">ACFPH6_49580</name>
</gene>
<keyword evidence="3" id="KW-1185">Reference proteome</keyword>
<protein>
    <recommendedName>
        <fullName evidence="4">Immunity protein Imm1</fullName>
    </recommendedName>
</protein>
<evidence type="ECO:0000313" key="3">
    <source>
        <dbReference type="Proteomes" id="UP001596012"/>
    </source>
</evidence>
<organism evidence="2 3">
    <name type="scientific">Streptomyces xiangluensis</name>
    <dbReference type="NCBI Taxonomy" id="2665720"/>
    <lineage>
        <taxon>Bacteria</taxon>
        <taxon>Bacillati</taxon>
        <taxon>Actinomycetota</taxon>
        <taxon>Actinomycetes</taxon>
        <taxon>Kitasatosporales</taxon>
        <taxon>Streptomycetaceae</taxon>
        <taxon>Streptomyces</taxon>
    </lineage>
</organism>